<evidence type="ECO:0000256" key="7">
    <source>
        <dbReference type="ARBA" id="ARBA00022824"/>
    </source>
</evidence>
<dbReference type="PANTHER" id="PTHR21049">
    <property type="entry name" value="RIBOPHORIN I"/>
    <property type="match status" value="1"/>
</dbReference>
<evidence type="ECO:0000256" key="1">
    <source>
        <dbReference type="ARBA" id="ARBA00002791"/>
    </source>
</evidence>
<comment type="subunit">
    <text evidence="10">Component of the oligosaccharyltransferase (OST) complex.</text>
</comment>
<dbReference type="PANTHER" id="PTHR21049:SF0">
    <property type="entry name" value="DOLICHYL-DIPHOSPHOOLIGOSACCHARIDE--PROTEIN GLYCOSYLTRANSFERASE SUBUNIT 1"/>
    <property type="match status" value="1"/>
</dbReference>
<comment type="subcellular location">
    <subcellularLocation>
        <location evidence="2 10">Endoplasmic reticulum membrane</location>
        <topology evidence="2 10">Single-pass type I membrane protein</topology>
    </subcellularLocation>
</comment>
<evidence type="ECO:0000313" key="12">
    <source>
        <dbReference type="Proteomes" id="UP000292447"/>
    </source>
</evidence>
<reference evidence="12" key="1">
    <citation type="submission" date="2019-03" db="EMBL/GenBank/DDBJ databases">
        <title>Snf2 controls pulcherriminic acid biosynthesis and connects pigmentation and antifungal activity of the yeast Metschnikowia pulcherrima.</title>
        <authorList>
            <person name="Gore-Lloyd D."/>
            <person name="Sumann I."/>
            <person name="Brachmann A.O."/>
            <person name="Schneeberger K."/>
            <person name="Ortiz-Merino R.A."/>
            <person name="Moreno-Beltran M."/>
            <person name="Schlaefli M."/>
            <person name="Kirner P."/>
            <person name="Santos Kron A."/>
            <person name="Wolfe K.H."/>
            <person name="Piel J."/>
            <person name="Ahrens C.H."/>
            <person name="Henk D."/>
            <person name="Freimoser F.M."/>
        </authorList>
    </citation>
    <scope>NUCLEOTIDE SEQUENCE [LARGE SCALE GENOMIC DNA]</scope>
    <source>
        <strain evidence="12">APC 1.2</strain>
    </source>
</reference>
<evidence type="ECO:0000256" key="4">
    <source>
        <dbReference type="ARBA" id="ARBA00008905"/>
    </source>
</evidence>
<organism evidence="11 12">
    <name type="scientific">Metschnikowia aff. pulcherrima</name>
    <dbReference type="NCBI Taxonomy" id="2163413"/>
    <lineage>
        <taxon>Eukaryota</taxon>
        <taxon>Fungi</taxon>
        <taxon>Dikarya</taxon>
        <taxon>Ascomycota</taxon>
        <taxon>Saccharomycotina</taxon>
        <taxon>Pichiomycetes</taxon>
        <taxon>Metschnikowiaceae</taxon>
        <taxon>Metschnikowia</taxon>
    </lineage>
</organism>
<dbReference type="Pfam" id="PF04597">
    <property type="entry name" value="Ribophorin_I"/>
    <property type="match status" value="1"/>
</dbReference>
<gene>
    <name evidence="11" type="primary">MPUL0A02830</name>
    <name evidence="11" type="ORF">METSCH_A02830</name>
</gene>
<sequence length="473" mass="53768">MLWPWLCIYAALSALAAASQFHIDPSAWQNTRYYRTLDLSRSYVKEHALIEITNVLPQPQDLYVLPVNDGFDAISSVLHHAVLLADRRETALVVELNEGIYAVKLPYPIAPGSLAELNAVFVYTDPVAPFPARIALEDRQQLLLKLNKFCYSPYVTNEYSLTFTGLSKGQEMELIDAQSATPNLPEIKARVEKELRLLTYGPVQATIPPYSVHPMGLLYDHNTPLIHAVHLERSFWLPASDVDVVQTEEYYELINKGAELKKGYSRGDWMKGRYDMVKDHHALSQLQFAMDEKAPFYDYYVTDKVGMVLTHDVTHGHLVVQPRFPLFGGWRYNFTLGWHNSLETFVRRVADEEETYVALFPLLNSLKDIHYDNVHINFFLPENAEFVNASALLPPGKVLVGHELSYLDVADGHVKVTLEFKNLIDGLADTNVLIKYRYSAASYWRKVSKIAAFVFTGLMSYYALGLVDLSIKK</sequence>
<dbReference type="GO" id="GO:0018279">
    <property type="term" value="P:protein N-linked glycosylation via asparagine"/>
    <property type="evidence" value="ECO:0007669"/>
    <property type="project" value="TreeGrafter"/>
</dbReference>
<keyword evidence="11" id="KW-0808">Transferase</keyword>
<keyword evidence="6 10" id="KW-0732">Signal</keyword>
<accession>A0A4P6XG94</accession>
<dbReference type="EMBL" id="CP034456">
    <property type="protein sequence ID" value="QBM85659.1"/>
    <property type="molecule type" value="Genomic_DNA"/>
</dbReference>
<comment type="pathway">
    <text evidence="3 10">Protein modification; protein glycosylation.</text>
</comment>
<protein>
    <recommendedName>
        <fullName evidence="10">Dolichyl-diphosphooligosaccharide--protein glycosyltransferase subunit 1</fullName>
    </recommendedName>
</protein>
<evidence type="ECO:0000313" key="11">
    <source>
        <dbReference type="EMBL" id="QBM85659.1"/>
    </source>
</evidence>
<dbReference type="InterPro" id="IPR007676">
    <property type="entry name" value="Ribophorin_I"/>
</dbReference>
<evidence type="ECO:0000256" key="6">
    <source>
        <dbReference type="ARBA" id="ARBA00022729"/>
    </source>
</evidence>
<evidence type="ECO:0000256" key="9">
    <source>
        <dbReference type="ARBA" id="ARBA00023136"/>
    </source>
</evidence>
<dbReference type="AlphaFoldDB" id="A0A4P6XG94"/>
<proteinExistence type="inferred from homology"/>
<evidence type="ECO:0000256" key="2">
    <source>
        <dbReference type="ARBA" id="ARBA00004115"/>
    </source>
</evidence>
<comment type="similarity">
    <text evidence="4 10">Belongs to the OST1 family.</text>
</comment>
<keyword evidence="9" id="KW-0472">Membrane</keyword>
<evidence type="ECO:0000256" key="10">
    <source>
        <dbReference type="RuleBase" id="RU361143"/>
    </source>
</evidence>
<evidence type="ECO:0000256" key="8">
    <source>
        <dbReference type="ARBA" id="ARBA00022989"/>
    </source>
</evidence>
<comment type="function">
    <text evidence="1 10">Subunit of the oligosaccharyl transferase (OST) complex that catalyzes the initial transfer of a defined glycan (Glc(3)Man(9)GlcNAc(2) in eukaryotes) from the lipid carrier dolichol-pyrophosphate to an asparagine residue within an Asn-X-Ser/Thr consensus motif in nascent polypeptide chains, the first step in protein N-glycosylation. N-glycosylation occurs cotranslationally and the complex associates with the Sec61 complex at the channel-forming translocon complex that mediates protein translocation across the endoplasmic reticulum (ER). All subunits are required for a maximal enzyme activity.</text>
</comment>
<keyword evidence="7 10" id="KW-0256">Endoplasmic reticulum</keyword>
<keyword evidence="8" id="KW-1133">Transmembrane helix</keyword>
<dbReference type="STRING" id="2163413.A0A4P6XG94"/>
<feature type="chain" id="PRO_5021040028" description="Dolichyl-diphosphooligosaccharide--protein glycosyltransferase subunit 1" evidence="10">
    <location>
        <begin position="19"/>
        <end position="473"/>
    </location>
</feature>
<dbReference type="UniPathway" id="UPA00378"/>
<feature type="signal peptide" evidence="10">
    <location>
        <begin position="1"/>
        <end position="18"/>
    </location>
</feature>
<evidence type="ECO:0000256" key="5">
    <source>
        <dbReference type="ARBA" id="ARBA00022692"/>
    </source>
</evidence>
<dbReference type="Proteomes" id="UP000292447">
    <property type="component" value="Chromosome I"/>
</dbReference>
<name>A0A4P6XG94_9ASCO</name>
<dbReference type="GO" id="GO:0016740">
    <property type="term" value="F:transferase activity"/>
    <property type="evidence" value="ECO:0007669"/>
    <property type="project" value="UniProtKB-KW"/>
</dbReference>
<keyword evidence="5" id="KW-0812">Transmembrane</keyword>
<keyword evidence="12" id="KW-1185">Reference proteome</keyword>
<evidence type="ECO:0000256" key="3">
    <source>
        <dbReference type="ARBA" id="ARBA00004922"/>
    </source>
</evidence>
<dbReference type="GO" id="GO:0008250">
    <property type="term" value="C:oligosaccharyltransferase complex"/>
    <property type="evidence" value="ECO:0007669"/>
    <property type="project" value="UniProtKB-UniRule"/>
</dbReference>